<dbReference type="InterPro" id="IPR012495">
    <property type="entry name" value="TadE-like_dom"/>
</dbReference>
<accession>A0A7Y0XEC1</accession>
<sequence>MKRLLTQFQRNVAAKSRSKSKSSSRRSRKKIQGVTAVEFALGALVLAISLLMLFEMGLRIYTMSVVEYALRETVRNTKIFEGGSNYSSYNNTLRAALNESGTLWSALTPADNFSISGKYYLTYPDLIADSSFSDAEMMEDDLGYQIAEITLTYNYRPVLNVFSSATVPIVRSTLINLEHEGWEE</sequence>
<comment type="caution">
    <text evidence="1">The sequence shown here is derived from an EMBL/GenBank/DDBJ whole genome shotgun (WGS) entry which is preliminary data.</text>
</comment>
<dbReference type="AlphaFoldDB" id="A0A7Y0XEC1"/>
<protein>
    <submittedName>
        <fullName evidence="1">Pilus assembly protein</fullName>
    </submittedName>
</protein>
<organism evidence="1 2">
    <name type="scientific">Vibrio parahaemolyticus</name>
    <dbReference type="NCBI Taxonomy" id="670"/>
    <lineage>
        <taxon>Bacteria</taxon>
        <taxon>Pseudomonadati</taxon>
        <taxon>Pseudomonadota</taxon>
        <taxon>Gammaproteobacteria</taxon>
        <taxon>Vibrionales</taxon>
        <taxon>Vibrionaceae</taxon>
        <taxon>Vibrio</taxon>
    </lineage>
</organism>
<gene>
    <name evidence="1" type="ORF">HKB16_23415</name>
</gene>
<dbReference type="EMBL" id="JABCLB010002279">
    <property type="protein sequence ID" value="NMU85806.1"/>
    <property type="molecule type" value="Genomic_DNA"/>
</dbReference>
<name>A0A7Y0XEC1_VIBPH</name>
<proteinExistence type="predicted"/>
<reference evidence="1 2" key="1">
    <citation type="submission" date="2020-04" db="EMBL/GenBank/DDBJ databases">
        <title>Whole-genome sequencing of Vibrio spp. from China reveals different genetic environments of blaCTX-M-14 among diverse lineages.</title>
        <authorList>
            <person name="Zheng Z."/>
            <person name="Ye L."/>
            <person name="Chen S."/>
        </authorList>
    </citation>
    <scope>NUCLEOTIDE SEQUENCE [LARGE SCALE GENOMIC DNA]</scope>
    <source>
        <strain evidence="1 2">Vb0551</strain>
    </source>
</reference>
<evidence type="ECO:0000313" key="2">
    <source>
        <dbReference type="Proteomes" id="UP000518904"/>
    </source>
</evidence>
<evidence type="ECO:0000313" key="1">
    <source>
        <dbReference type="EMBL" id="NMU85806.1"/>
    </source>
</evidence>
<dbReference type="Proteomes" id="UP000518904">
    <property type="component" value="Unassembled WGS sequence"/>
</dbReference>
<dbReference type="RefSeq" id="WP_082063947.1">
    <property type="nucleotide sequence ID" value="NZ_CAJDZF010000011.1"/>
</dbReference>
<dbReference type="Pfam" id="PF07811">
    <property type="entry name" value="TadE"/>
    <property type="match status" value="1"/>
</dbReference>